<dbReference type="RefSeq" id="WP_015694848.1">
    <property type="nucleotide sequence ID" value="NZ_AP018492.1"/>
</dbReference>
<sequence length="533" mass="58769">MEKDQAVIDIKNGKTSLGIELGSTRIKAVLIDSQHEPIATGSFEWENQLENGYWTYSIDEIWKGIQASYAGMAAEVKRLLGLSIEKIGCIGFSAMMHGYMAFDKDEQLLTPFRTWRNSNTEEAAKILTNLFNFNIPERWSIAHLYQVILDKEAHVSTIDYITTLAGYIHWQLTGERVLGIGDVSGMFPIDEVTKNYDQEKTKQFNQLIEKHGFSLKLEDIFPKVLTAGTTAGHLTEKGAHLLDPSGNLQAGIPLCPPEGDAGTGMTATKSVAVRTGNVSAGTSIFAMIVLERNLKAVHPEIDLVTTPAGEPVAMVHANNCSSDINAWIKLFGEFANLAGISLSTNQLFQLLFEQALKGEKDCGNMLAYGYFSGENITNIKEGRPLFIRTPESNFNLANFMRLQLFSAVGALKIGMDILRNDEQVQVDKLMGHGGLFKTKDVGQKIVAAAMQAPIETMETAGEGGAWGIALLAAYLQEKQPNESLADFLDHKIFQKNKSSQVMPDSEDVNGFEKFIERYKNGLPIEQAAIDYLK</sequence>
<organism evidence="6 7">
    <name type="scientific">Melissococcus plutonius</name>
    <dbReference type="NCBI Taxonomy" id="33970"/>
    <lineage>
        <taxon>Bacteria</taxon>
        <taxon>Bacillati</taxon>
        <taxon>Bacillota</taxon>
        <taxon>Bacilli</taxon>
        <taxon>Lactobacillales</taxon>
        <taxon>Enterococcaceae</taxon>
        <taxon>Melissococcus</taxon>
    </lineage>
</organism>
<evidence type="ECO:0000313" key="6">
    <source>
        <dbReference type="EMBL" id="BBC60875.1"/>
    </source>
</evidence>
<keyword evidence="3" id="KW-0418">Kinase</keyword>
<accession>A0A2Z5Y1Y0</accession>
<dbReference type="InterPro" id="IPR018484">
    <property type="entry name" value="FGGY_N"/>
</dbReference>
<dbReference type="GeneID" id="57043311"/>
<dbReference type="SUPFAM" id="SSF53067">
    <property type="entry name" value="Actin-like ATPase domain"/>
    <property type="match status" value="2"/>
</dbReference>
<dbReference type="CDD" id="cd07809">
    <property type="entry name" value="ASKHA_NBD_FGGY_BaXK-like"/>
    <property type="match status" value="1"/>
</dbReference>
<dbReference type="GO" id="GO:0016301">
    <property type="term" value="F:kinase activity"/>
    <property type="evidence" value="ECO:0007669"/>
    <property type="project" value="UniProtKB-KW"/>
</dbReference>
<evidence type="ECO:0000313" key="7">
    <source>
        <dbReference type="Proteomes" id="UP000269226"/>
    </source>
</evidence>
<dbReference type="Pfam" id="PF00370">
    <property type="entry name" value="FGGY_N"/>
    <property type="match status" value="1"/>
</dbReference>
<feature type="domain" description="Carbohydrate kinase FGGY N-terminal" evidence="4">
    <location>
        <begin position="17"/>
        <end position="241"/>
    </location>
</feature>
<dbReference type="EMBL" id="AP018492">
    <property type="protein sequence ID" value="BBC60875.1"/>
    <property type="molecule type" value="Genomic_DNA"/>
</dbReference>
<feature type="domain" description="Carbohydrate kinase FGGY C-terminal" evidence="5">
    <location>
        <begin position="277"/>
        <end position="474"/>
    </location>
</feature>
<evidence type="ECO:0000256" key="3">
    <source>
        <dbReference type="ARBA" id="ARBA00022777"/>
    </source>
</evidence>
<dbReference type="Proteomes" id="UP000269226">
    <property type="component" value="Chromosome"/>
</dbReference>
<evidence type="ECO:0000256" key="1">
    <source>
        <dbReference type="ARBA" id="ARBA00009156"/>
    </source>
</evidence>
<evidence type="ECO:0000256" key="2">
    <source>
        <dbReference type="ARBA" id="ARBA00022679"/>
    </source>
</evidence>
<dbReference type="InterPro" id="IPR018485">
    <property type="entry name" value="FGGY_C"/>
</dbReference>
<keyword evidence="2" id="KW-0808">Transferase</keyword>
<dbReference type="Pfam" id="PF02782">
    <property type="entry name" value="FGGY_C"/>
    <property type="match status" value="1"/>
</dbReference>
<comment type="similarity">
    <text evidence="1">Belongs to the FGGY kinase family.</text>
</comment>
<dbReference type="InterPro" id="IPR050406">
    <property type="entry name" value="FGGY_Carb_Kinase"/>
</dbReference>
<dbReference type="PANTHER" id="PTHR43095">
    <property type="entry name" value="SUGAR KINASE"/>
    <property type="match status" value="1"/>
</dbReference>
<evidence type="ECO:0000259" key="4">
    <source>
        <dbReference type="Pfam" id="PF00370"/>
    </source>
</evidence>
<protein>
    <submittedName>
        <fullName evidence="6">ATPase</fullName>
    </submittedName>
</protein>
<dbReference type="PANTHER" id="PTHR43095:SF5">
    <property type="entry name" value="XYLULOSE KINASE"/>
    <property type="match status" value="1"/>
</dbReference>
<dbReference type="InterPro" id="IPR043129">
    <property type="entry name" value="ATPase_NBD"/>
</dbReference>
<proteinExistence type="inferred from homology"/>
<name>A0A2Z5Y1Y0_9ENTE</name>
<reference evidence="6 7" key="1">
    <citation type="submission" date="2018-01" db="EMBL/GenBank/DDBJ databases">
        <title>Whole genome sequence of Melissococcus plutonius DAT561.</title>
        <authorList>
            <person name="Okumura K."/>
            <person name="Takamatsu D."/>
            <person name="Okura M."/>
        </authorList>
    </citation>
    <scope>NUCLEOTIDE SEQUENCE [LARGE SCALE GENOMIC DNA]</scope>
    <source>
        <strain evidence="6 7">DAT561</strain>
    </source>
</reference>
<evidence type="ECO:0000259" key="5">
    <source>
        <dbReference type="Pfam" id="PF02782"/>
    </source>
</evidence>
<dbReference type="GO" id="GO:0005975">
    <property type="term" value="P:carbohydrate metabolic process"/>
    <property type="evidence" value="ECO:0007669"/>
    <property type="project" value="InterPro"/>
</dbReference>
<dbReference type="Gene3D" id="3.30.420.40">
    <property type="match status" value="2"/>
</dbReference>
<dbReference type="AlphaFoldDB" id="A0A2Z5Y1Y0"/>
<gene>
    <name evidence="6" type="ORF">DAT561_0758</name>
</gene>